<keyword evidence="6 7" id="KW-0472">Membrane</keyword>
<dbReference type="GO" id="GO:0005886">
    <property type="term" value="C:plasma membrane"/>
    <property type="evidence" value="ECO:0007669"/>
    <property type="project" value="UniProtKB-SubCell"/>
</dbReference>
<feature type="transmembrane region" description="Helical" evidence="7">
    <location>
        <begin position="40"/>
        <end position="61"/>
    </location>
</feature>
<keyword evidence="3 7" id="KW-0812">Transmembrane</keyword>
<organism evidence="8">
    <name type="scientific">marine metagenome</name>
    <dbReference type="NCBI Taxonomy" id="408172"/>
    <lineage>
        <taxon>unclassified sequences</taxon>
        <taxon>metagenomes</taxon>
        <taxon>ecological metagenomes</taxon>
    </lineage>
</organism>
<dbReference type="NCBIfam" id="TIGR03426">
    <property type="entry name" value="shape_MreD"/>
    <property type="match status" value="1"/>
</dbReference>
<dbReference type="PANTHER" id="PTHR37484">
    <property type="entry name" value="ROD SHAPE-DETERMINING PROTEIN MRED"/>
    <property type="match status" value="1"/>
</dbReference>
<gene>
    <name evidence="8" type="ORF">METZ01_LOCUS66337</name>
</gene>
<dbReference type="AlphaFoldDB" id="A0A381THS1"/>
<feature type="transmembrane region" description="Helical" evidence="7">
    <location>
        <begin position="12"/>
        <end position="28"/>
    </location>
</feature>
<keyword evidence="5 7" id="KW-1133">Transmembrane helix</keyword>
<dbReference type="GO" id="GO:0008360">
    <property type="term" value="P:regulation of cell shape"/>
    <property type="evidence" value="ECO:0007669"/>
    <property type="project" value="UniProtKB-KW"/>
</dbReference>
<comment type="subcellular location">
    <subcellularLocation>
        <location evidence="1">Cell membrane</location>
        <topology evidence="1">Multi-pass membrane protein</topology>
    </subcellularLocation>
</comment>
<evidence type="ECO:0000256" key="1">
    <source>
        <dbReference type="ARBA" id="ARBA00004651"/>
    </source>
</evidence>
<keyword evidence="4" id="KW-0133">Cell shape</keyword>
<evidence type="ECO:0000256" key="7">
    <source>
        <dbReference type="SAM" id="Phobius"/>
    </source>
</evidence>
<sequence>MDVVSFGVLGRYALSKMIIVFLAERLAFRVRIFPVWQQSFLILGLLAVETALLTLLGMMLGEIDFSYGRWVAIAGGALLWFPVYFVLRRVRHWARLP</sequence>
<evidence type="ECO:0000313" key="8">
    <source>
        <dbReference type="EMBL" id="SVA13483.1"/>
    </source>
</evidence>
<dbReference type="InterPro" id="IPR026034">
    <property type="entry name" value="MreD_proteobac"/>
</dbReference>
<dbReference type="PANTHER" id="PTHR37484:SF1">
    <property type="entry name" value="ROD SHAPE-DETERMINING PROTEIN MRED"/>
    <property type="match status" value="1"/>
</dbReference>
<evidence type="ECO:0000256" key="4">
    <source>
        <dbReference type="ARBA" id="ARBA00022960"/>
    </source>
</evidence>
<name>A0A381THS1_9ZZZZ</name>
<protein>
    <submittedName>
        <fullName evidence="8">Uncharacterized protein</fullName>
    </submittedName>
</protein>
<proteinExistence type="predicted"/>
<dbReference type="EMBL" id="UINC01004325">
    <property type="protein sequence ID" value="SVA13483.1"/>
    <property type="molecule type" value="Genomic_DNA"/>
</dbReference>
<evidence type="ECO:0000256" key="2">
    <source>
        <dbReference type="ARBA" id="ARBA00022475"/>
    </source>
</evidence>
<accession>A0A381THS1</accession>
<feature type="transmembrane region" description="Helical" evidence="7">
    <location>
        <begin position="67"/>
        <end position="87"/>
    </location>
</feature>
<evidence type="ECO:0000256" key="3">
    <source>
        <dbReference type="ARBA" id="ARBA00022692"/>
    </source>
</evidence>
<reference evidence="8" key="1">
    <citation type="submission" date="2018-05" db="EMBL/GenBank/DDBJ databases">
        <authorList>
            <person name="Lanie J.A."/>
            <person name="Ng W.-L."/>
            <person name="Kazmierczak K.M."/>
            <person name="Andrzejewski T.M."/>
            <person name="Davidsen T.M."/>
            <person name="Wayne K.J."/>
            <person name="Tettelin H."/>
            <person name="Glass J.I."/>
            <person name="Rusch D."/>
            <person name="Podicherti R."/>
            <person name="Tsui H.-C.T."/>
            <person name="Winkler M.E."/>
        </authorList>
    </citation>
    <scope>NUCLEOTIDE SEQUENCE</scope>
</reference>
<evidence type="ECO:0000256" key="6">
    <source>
        <dbReference type="ARBA" id="ARBA00023136"/>
    </source>
</evidence>
<evidence type="ECO:0000256" key="5">
    <source>
        <dbReference type="ARBA" id="ARBA00022989"/>
    </source>
</evidence>
<keyword evidence="2" id="KW-1003">Cell membrane</keyword>
<dbReference type="InterPro" id="IPR007227">
    <property type="entry name" value="Cell_shape_determining_MreD"/>
</dbReference>